<dbReference type="Proteomes" id="UP000478052">
    <property type="component" value="Unassembled WGS sequence"/>
</dbReference>
<name>A0A6G0ZSN8_APHCR</name>
<comment type="caution">
    <text evidence="2">The sequence shown here is derived from an EMBL/GenBank/DDBJ whole genome shotgun (WGS) entry which is preliminary data.</text>
</comment>
<feature type="transmembrane region" description="Helical" evidence="1">
    <location>
        <begin position="89"/>
        <end position="107"/>
    </location>
</feature>
<evidence type="ECO:0000256" key="1">
    <source>
        <dbReference type="SAM" id="Phobius"/>
    </source>
</evidence>
<gene>
    <name evidence="2" type="ORF">FWK35_00000688</name>
</gene>
<dbReference type="EMBL" id="VUJU01000013">
    <property type="protein sequence ID" value="KAF0774029.1"/>
    <property type="molecule type" value="Genomic_DNA"/>
</dbReference>
<keyword evidence="1" id="KW-0812">Transmembrane</keyword>
<keyword evidence="3" id="KW-1185">Reference proteome</keyword>
<evidence type="ECO:0000313" key="3">
    <source>
        <dbReference type="Proteomes" id="UP000478052"/>
    </source>
</evidence>
<dbReference type="OrthoDB" id="6598977at2759"/>
<proteinExistence type="predicted"/>
<reference evidence="2 3" key="1">
    <citation type="submission" date="2019-08" db="EMBL/GenBank/DDBJ databases">
        <title>Whole genome of Aphis craccivora.</title>
        <authorList>
            <person name="Voronova N.V."/>
            <person name="Shulinski R.S."/>
            <person name="Bandarenka Y.V."/>
            <person name="Zhorov D.G."/>
            <person name="Warner D."/>
        </authorList>
    </citation>
    <scope>NUCLEOTIDE SEQUENCE [LARGE SCALE GENOMIC DNA]</scope>
    <source>
        <strain evidence="2">180601</strain>
        <tissue evidence="2">Whole Body</tissue>
    </source>
</reference>
<organism evidence="2 3">
    <name type="scientific">Aphis craccivora</name>
    <name type="common">Cowpea aphid</name>
    <dbReference type="NCBI Taxonomy" id="307492"/>
    <lineage>
        <taxon>Eukaryota</taxon>
        <taxon>Metazoa</taxon>
        <taxon>Ecdysozoa</taxon>
        <taxon>Arthropoda</taxon>
        <taxon>Hexapoda</taxon>
        <taxon>Insecta</taxon>
        <taxon>Pterygota</taxon>
        <taxon>Neoptera</taxon>
        <taxon>Paraneoptera</taxon>
        <taxon>Hemiptera</taxon>
        <taxon>Sternorrhyncha</taxon>
        <taxon>Aphidomorpha</taxon>
        <taxon>Aphidoidea</taxon>
        <taxon>Aphididae</taxon>
        <taxon>Aphidini</taxon>
        <taxon>Aphis</taxon>
        <taxon>Aphis</taxon>
    </lineage>
</organism>
<sequence>MDKCKTGYENTACNSNDDAGAQTMSIEMDRVGNDGMNAVVVTGCCGNNLNSNSNHQSGDKSLENGSPDVCQPKCPAIRSSPWDPLKTKIMAVLTITMFAWLLIGVFAKNL</sequence>
<dbReference type="AlphaFoldDB" id="A0A6G0ZSN8"/>
<keyword evidence="1" id="KW-0472">Membrane</keyword>
<protein>
    <submittedName>
        <fullName evidence="2">Uncharacterized protein</fullName>
    </submittedName>
</protein>
<keyword evidence="1" id="KW-1133">Transmembrane helix</keyword>
<evidence type="ECO:0000313" key="2">
    <source>
        <dbReference type="EMBL" id="KAF0774029.1"/>
    </source>
</evidence>
<accession>A0A6G0ZSN8</accession>